<dbReference type="OrthoDB" id="4187847at2759"/>
<evidence type="ECO:0000256" key="8">
    <source>
        <dbReference type="ARBA" id="ARBA00023180"/>
    </source>
</evidence>
<evidence type="ECO:0000256" key="3">
    <source>
        <dbReference type="ARBA" id="ARBA00009699"/>
    </source>
</evidence>
<dbReference type="STRING" id="1745343.A0A2J6Q341"/>
<dbReference type="GO" id="GO:0008496">
    <property type="term" value="F:mannan endo-1,6-alpha-mannosidase activity"/>
    <property type="evidence" value="ECO:0007669"/>
    <property type="project" value="UniProtKB-UniRule"/>
</dbReference>
<comment type="similarity">
    <text evidence="3 10">Belongs to the glycosyl hydrolase 76 family.</text>
</comment>
<keyword evidence="13" id="KW-1185">Reference proteome</keyword>
<dbReference type="Proteomes" id="UP000235672">
    <property type="component" value="Unassembled WGS sequence"/>
</dbReference>
<organism evidence="12 13">
    <name type="scientific">Hyaloscypha hepaticicola</name>
    <dbReference type="NCBI Taxonomy" id="2082293"/>
    <lineage>
        <taxon>Eukaryota</taxon>
        <taxon>Fungi</taxon>
        <taxon>Dikarya</taxon>
        <taxon>Ascomycota</taxon>
        <taxon>Pezizomycotina</taxon>
        <taxon>Leotiomycetes</taxon>
        <taxon>Helotiales</taxon>
        <taxon>Hyaloscyphaceae</taxon>
        <taxon>Hyaloscypha</taxon>
    </lineage>
</organism>
<keyword evidence="11" id="KW-1133">Transmembrane helix</keyword>
<dbReference type="Gene3D" id="1.50.10.20">
    <property type="match status" value="1"/>
</dbReference>
<dbReference type="InterPro" id="IPR014480">
    <property type="entry name" value="Mannan-1_6-alpha_mannosidase"/>
</dbReference>
<dbReference type="GO" id="GO:0012505">
    <property type="term" value="C:endomembrane system"/>
    <property type="evidence" value="ECO:0007669"/>
    <property type="project" value="UniProtKB-SubCell"/>
</dbReference>
<dbReference type="InterPro" id="IPR005198">
    <property type="entry name" value="Glyco_hydro_76"/>
</dbReference>
<evidence type="ECO:0000313" key="12">
    <source>
        <dbReference type="EMBL" id="PMD20690.1"/>
    </source>
</evidence>
<dbReference type="EC" id="3.2.1.101" evidence="4 10"/>
<dbReference type="InterPro" id="IPR008928">
    <property type="entry name" value="6-hairpin_glycosidase_sf"/>
</dbReference>
<keyword evidence="6 10" id="KW-0378">Hydrolase</keyword>
<keyword evidence="7 11" id="KW-0472">Membrane</keyword>
<evidence type="ECO:0000256" key="10">
    <source>
        <dbReference type="PIRNR" id="PIRNR016302"/>
    </source>
</evidence>
<sequence>MRRGRVLAYGAAICASWAEIVDAIALDLSSTESIKNAAATVAYGMMSYYTGNLTGQNTGNLPSPYYWWEAGACFGTMIEYWYYTNDTSYNPTITSAILSQVGTNDDFMPINQTKTEGNDDQGFWGMAAMTAAEVNYPNPPSSEPQWLALAQAVFNDMAARWDTSTCGGGLRWQIFTFNTGYDYKNSIANGCFFNIAARLARYTGNSTYADWAAKTWDWVEGIGLMSVDYQVYDGTSDTTNCTSIDKIQFSYNQGIYLFGAAMMYNYTNGSSLWKERTQGILNATNIYFKNGIMYEQACEDVGTTGDCDTDQQSFKAYLSRWMAASTKIAPFTASYSLPLLASSAKAAAAQCDGGSDGTTCGEHWTDNGTYDGSYGLGQQMSALSVIQSNLIGQAPELVTNSTGGTSVGNAAAGTGSSGGESATVIAPATGADRAGAGILTAAWIAACLGGVFFMVSGT</sequence>
<feature type="transmembrane region" description="Helical" evidence="11">
    <location>
        <begin position="434"/>
        <end position="455"/>
    </location>
</feature>
<dbReference type="AlphaFoldDB" id="A0A2J6Q341"/>
<keyword evidence="5" id="KW-0732">Signal</keyword>
<evidence type="ECO:0000313" key="13">
    <source>
        <dbReference type="Proteomes" id="UP000235672"/>
    </source>
</evidence>
<evidence type="ECO:0000256" key="9">
    <source>
        <dbReference type="ARBA" id="ARBA00023295"/>
    </source>
</evidence>
<dbReference type="SUPFAM" id="SSF48208">
    <property type="entry name" value="Six-hairpin glycosidases"/>
    <property type="match status" value="1"/>
</dbReference>
<protein>
    <recommendedName>
        <fullName evidence="4 10">Mannan endo-1,6-alpha-mannosidase</fullName>
        <ecNumber evidence="4 10">3.2.1.101</ecNumber>
    </recommendedName>
</protein>
<evidence type="ECO:0000256" key="7">
    <source>
        <dbReference type="ARBA" id="ARBA00023136"/>
    </source>
</evidence>
<name>A0A2J6Q341_9HELO</name>
<dbReference type="PANTHER" id="PTHR12145:SF41">
    <property type="entry name" value="MANNAN ENDO-1,6-ALPHA-MANNOSIDASE"/>
    <property type="match status" value="1"/>
</dbReference>
<dbReference type="EMBL" id="KZ613484">
    <property type="protein sequence ID" value="PMD20690.1"/>
    <property type="molecule type" value="Genomic_DNA"/>
</dbReference>
<dbReference type="FunFam" id="1.50.10.20:FF:000006">
    <property type="entry name" value="Mannan endo-1,6-alpha-mannosidase"/>
    <property type="match status" value="1"/>
</dbReference>
<dbReference type="GO" id="GO:0016052">
    <property type="term" value="P:carbohydrate catabolic process"/>
    <property type="evidence" value="ECO:0007669"/>
    <property type="project" value="InterPro"/>
</dbReference>
<comment type="catalytic activity">
    <reaction evidence="1 10">
        <text>Random hydrolysis of (1-&gt;6)-alpha-D-mannosidic linkages in unbranched (1-&gt;6)-mannans.</text>
        <dbReference type="EC" id="3.2.1.101"/>
    </reaction>
</comment>
<keyword evidence="9 10" id="KW-0326">Glycosidase</keyword>
<evidence type="ECO:0000256" key="1">
    <source>
        <dbReference type="ARBA" id="ARBA00001452"/>
    </source>
</evidence>
<proteinExistence type="inferred from homology"/>
<gene>
    <name evidence="12" type="ORF">NA56DRAFT_671345</name>
</gene>
<evidence type="ECO:0000256" key="4">
    <source>
        <dbReference type="ARBA" id="ARBA00012350"/>
    </source>
</evidence>
<dbReference type="PANTHER" id="PTHR12145">
    <property type="entry name" value="MANNAN ENDO-1,6-ALPHA-MANNOSIDASE DCW1"/>
    <property type="match status" value="1"/>
</dbReference>
<evidence type="ECO:0000256" key="6">
    <source>
        <dbReference type="ARBA" id="ARBA00022801"/>
    </source>
</evidence>
<comment type="subcellular location">
    <subcellularLocation>
        <location evidence="2">Endomembrane system</location>
    </subcellularLocation>
</comment>
<evidence type="ECO:0000256" key="11">
    <source>
        <dbReference type="SAM" id="Phobius"/>
    </source>
</evidence>
<keyword evidence="8" id="KW-0325">Glycoprotein</keyword>
<dbReference type="GO" id="GO:0009272">
    <property type="term" value="P:fungal-type cell wall biogenesis"/>
    <property type="evidence" value="ECO:0007669"/>
    <property type="project" value="TreeGrafter"/>
</dbReference>
<accession>A0A2J6Q341</accession>
<keyword evidence="11" id="KW-0812">Transmembrane</keyword>
<dbReference type="PIRSF" id="PIRSF016302">
    <property type="entry name" value="Man_a_manosd"/>
    <property type="match status" value="1"/>
</dbReference>
<evidence type="ECO:0000256" key="5">
    <source>
        <dbReference type="ARBA" id="ARBA00022729"/>
    </source>
</evidence>
<dbReference type="Pfam" id="PF03663">
    <property type="entry name" value="Glyco_hydro_76"/>
    <property type="match status" value="1"/>
</dbReference>
<evidence type="ECO:0000256" key="2">
    <source>
        <dbReference type="ARBA" id="ARBA00004308"/>
    </source>
</evidence>
<reference evidence="12 13" key="1">
    <citation type="submission" date="2016-05" db="EMBL/GenBank/DDBJ databases">
        <title>A degradative enzymes factory behind the ericoid mycorrhizal symbiosis.</title>
        <authorList>
            <consortium name="DOE Joint Genome Institute"/>
            <person name="Martino E."/>
            <person name="Morin E."/>
            <person name="Grelet G."/>
            <person name="Kuo A."/>
            <person name="Kohler A."/>
            <person name="Daghino S."/>
            <person name="Barry K."/>
            <person name="Choi C."/>
            <person name="Cichocki N."/>
            <person name="Clum A."/>
            <person name="Copeland A."/>
            <person name="Hainaut M."/>
            <person name="Haridas S."/>
            <person name="Labutti K."/>
            <person name="Lindquist E."/>
            <person name="Lipzen A."/>
            <person name="Khouja H.-R."/>
            <person name="Murat C."/>
            <person name="Ohm R."/>
            <person name="Olson A."/>
            <person name="Spatafora J."/>
            <person name="Veneault-Fourrey C."/>
            <person name="Henrissat B."/>
            <person name="Grigoriev I."/>
            <person name="Martin F."/>
            <person name="Perotto S."/>
        </authorList>
    </citation>
    <scope>NUCLEOTIDE SEQUENCE [LARGE SCALE GENOMIC DNA]</scope>
    <source>
        <strain evidence="12 13">UAMH 7357</strain>
    </source>
</reference>